<dbReference type="KEGG" id="oxy:HCG48_16220"/>
<protein>
    <submittedName>
        <fullName evidence="2">Uncharacterized protein</fullName>
    </submittedName>
</protein>
<name>A0A6H1TZA2_9CYAN</name>
<feature type="coiled-coil region" evidence="1">
    <location>
        <begin position="28"/>
        <end position="139"/>
    </location>
</feature>
<dbReference type="EMBL" id="CP051167">
    <property type="protein sequence ID" value="QIZ71932.1"/>
    <property type="molecule type" value="Genomic_DNA"/>
</dbReference>
<gene>
    <name evidence="2" type="ORF">HCG48_16220</name>
</gene>
<evidence type="ECO:0000313" key="3">
    <source>
        <dbReference type="Proteomes" id="UP000500857"/>
    </source>
</evidence>
<evidence type="ECO:0000256" key="1">
    <source>
        <dbReference type="SAM" id="Coils"/>
    </source>
</evidence>
<dbReference type="RefSeq" id="WP_168570083.1">
    <property type="nucleotide sequence ID" value="NZ_CP051167.1"/>
</dbReference>
<reference evidence="2 3" key="1">
    <citation type="submission" date="2020-04" db="EMBL/GenBank/DDBJ databases">
        <authorList>
            <person name="Basu S."/>
            <person name="Maruthanayagam V."/>
            <person name="Chakraborty S."/>
            <person name="Pramanik A."/>
            <person name="Mukherjee J."/>
            <person name="Brink B."/>
        </authorList>
    </citation>
    <scope>NUCLEOTIDE SEQUENCE [LARGE SCALE GENOMIC DNA]</scope>
    <source>
        <strain evidence="2 3">AP17</strain>
    </source>
</reference>
<dbReference type="AlphaFoldDB" id="A0A6H1TZA2"/>
<organism evidence="2 3">
    <name type="scientific">Oxynema aestuarii AP17</name>
    <dbReference type="NCBI Taxonomy" id="2064643"/>
    <lineage>
        <taxon>Bacteria</taxon>
        <taxon>Bacillati</taxon>
        <taxon>Cyanobacteriota</taxon>
        <taxon>Cyanophyceae</taxon>
        <taxon>Oscillatoriophycideae</taxon>
        <taxon>Oscillatoriales</taxon>
        <taxon>Oscillatoriaceae</taxon>
        <taxon>Oxynema</taxon>
        <taxon>Oxynema aestuarii</taxon>
    </lineage>
</organism>
<keyword evidence="3" id="KW-1185">Reference proteome</keyword>
<keyword evidence="1" id="KW-0175">Coiled coil</keyword>
<dbReference type="Proteomes" id="UP000500857">
    <property type="component" value="Chromosome"/>
</dbReference>
<evidence type="ECO:0000313" key="2">
    <source>
        <dbReference type="EMBL" id="QIZ71932.1"/>
    </source>
</evidence>
<accession>A0A6H1TZA2</accession>
<sequence>MSELTREEMRERLGNIDQIREIIVGPQMREYSTRFEQIESNLAMLQQEFRNRIEEVKATSSSELRGAIDSLEKKIKSLSLNSQEEIADMRQQIDRTRVKLSNTIESLDEEVDKQTNAIRDQLLETRQKQQEDIHSLRDRVFEEIERRFSSLTDIKIARDDMAEIMFEIGMRLKGTEFVPELREAAETKITGDLLMGDRDEHA</sequence>
<proteinExistence type="predicted"/>